<evidence type="ECO:0008006" key="3">
    <source>
        <dbReference type="Google" id="ProtNLM"/>
    </source>
</evidence>
<protein>
    <recommendedName>
        <fullName evidence="3">Conjugal transfer protein TraA</fullName>
    </recommendedName>
</protein>
<reference evidence="1 2" key="2">
    <citation type="submission" date="2020-08" db="EMBL/GenBank/DDBJ databases">
        <title>The Agave Microbiome: Exploring the role of microbial communities in plant adaptations to desert environments.</title>
        <authorList>
            <person name="Partida-Martinez L.P."/>
        </authorList>
    </citation>
    <scope>NUCLEOTIDE SEQUENCE [LARGE SCALE GENOMIC DNA]</scope>
    <source>
        <strain evidence="1 2">AS2.3</strain>
    </source>
</reference>
<gene>
    <name evidence="1" type="ORF">HD841_004210</name>
</gene>
<dbReference type="AlphaFoldDB" id="A0A7Y9FRY1"/>
<reference evidence="1 2" key="1">
    <citation type="submission" date="2020-07" db="EMBL/GenBank/DDBJ databases">
        <authorList>
            <person name="Partida-Martinez L."/>
            <person name="Huntemann M."/>
            <person name="Clum A."/>
            <person name="Wang J."/>
            <person name="Palaniappan K."/>
            <person name="Ritter S."/>
            <person name="Chen I.-M."/>
            <person name="Stamatis D."/>
            <person name="Reddy T."/>
            <person name="O'Malley R."/>
            <person name="Daum C."/>
            <person name="Shapiro N."/>
            <person name="Ivanova N."/>
            <person name="Kyrpides N."/>
            <person name="Woyke T."/>
        </authorList>
    </citation>
    <scope>NUCLEOTIDE SEQUENCE [LARGE SCALE GENOMIC DNA]</scope>
    <source>
        <strain evidence="1 2">AS2.3</strain>
    </source>
</reference>
<name>A0A7Y9FRY1_9SPHN</name>
<proteinExistence type="predicted"/>
<keyword evidence="2" id="KW-1185">Reference proteome</keyword>
<accession>A0A7Y9FRY1</accession>
<dbReference type="EMBL" id="JACCBY010000013">
    <property type="protein sequence ID" value="NYD92385.1"/>
    <property type="molecule type" value="Genomic_DNA"/>
</dbReference>
<dbReference type="Proteomes" id="UP000517753">
    <property type="component" value="Unassembled WGS sequence"/>
</dbReference>
<organism evidence="1 2">
    <name type="scientific">Sphingomonas melonis</name>
    <dbReference type="NCBI Taxonomy" id="152682"/>
    <lineage>
        <taxon>Bacteria</taxon>
        <taxon>Pseudomonadati</taxon>
        <taxon>Pseudomonadota</taxon>
        <taxon>Alphaproteobacteria</taxon>
        <taxon>Sphingomonadales</taxon>
        <taxon>Sphingomonadaceae</taxon>
        <taxon>Sphingomonas</taxon>
    </lineage>
</organism>
<sequence length="157" mass="17433">MQAQELPVLPHQESALRRAGEALNQIRPDAARDLDSAFRREPSLIGQAAEGKTDGAVIAMADEHRVRLDPEARAGRFVENWQGLARERAGGDQARADKATMRMGAMAESLRRDPELAKALERRAPELELKLERGRSIQKSLEQSIGIGRERDRGMSL</sequence>
<comment type="caution">
    <text evidence="1">The sequence shown here is derived from an EMBL/GenBank/DDBJ whole genome shotgun (WGS) entry which is preliminary data.</text>
</comment>
<evidence type="ECO:0000313" key="2">
    <source>
        <dbReference type="Proteomes" id="UP000517753"/>
    </source>
</evidence>
<evidence type="ECO:0000313" key="1">
    <source>
        <dbReference type="EMBL" id="NYD92385.1"/>
    </source>
</evidence>